<reference evidence="2" key="1">
    <citation type="submission" date="2021-01" db="EMBL/GenBank/DDBJ databases">
        <authorList>
            <person name="Corre E."/>
            <person name="Pelletier E."/>
            <person name="Niang G."/>
            <person name="Scheremetjew M."/>
            <person name="Finn R."/>
            <person name="Kale V."/>
            <person name="Holt S."/>
            <person name="Cochrane G."/>
            <person name="Meng A."/>
            <person name="Brown T."/>
            <person name="Cohen L."/>
        </authorList>
    </citation>
    <scope>NUCLEOTIDE SEQUENCE</scope>
    <source>
        <strain evidence="2">CCMP147</strain>
    </source>
</reference>
<feature type="region of interest" description="Disordered" evidence="1">
    <location>
        <begin position="307"/>
        <end position="380"/>
    </location>
</feature>
<sequence>MMTSATAKIVPSPSVVEKYDPPVHIDDVTTEKGNDKSKKTASQLFKAVILFRSAARGRRTRKVSSKDPTREETDTTIQPSGGELDVEIHKDVQGWLDNSTDDADRIEVMEDGRDTLVVSTRPFESRKERRGDKASRSYDISKLWSRRAIFSDSNEGSPVSRNKKMPVLETVRENEHSISARLSRYEEALYEMGAIEARHWANAPADLPVGGNGITSVVVLKHDKTQISSLTFLLTGDDDGMHGEADETDAGASAESKDHSYSLPFPNDSTVFMMIESDDEHSLDDASREGQDDHGEALDETDIGVSAEGEDRSGSFSLAHSSTVTATAESDEAHSTDGGNEGRSDHDDDKDEDLMQASSQTGPSSVMQHKSNRGEIVRPRLSKVKEAEEWLRKLNEQNNANYLSNRAERKMFAVSVAAS</sequence>
<feature type="region of interest" description="Disordered" evidence="1">
    <location>
        <begin position="235"/>
        <end position="265"/>
    </location>
</feature>
<organism evidence="2">
    <name type="scientific">Pseudictyota dubia</name>
    <dbReference type="NCBI Taxonomy" id="2749911"/>
    <lineage>
        <taxon>Eukaryota</taxon>
        <taxon>Sar</taxon>
        <taxon>Stramenopiles</taxon>
        <taxon>Ochrophyta</taxon>
        <taxon>Bacillariophyta</taxon>
        <taxon>Mediophyceae</taxon>
        <taxon>Biddulphiophycidae</taxon>
        <taxon>Eupodiscales</taxon>
        <taxon>Odontellaceae</taxon>
        <taxon>Pseudictyota</taxon>
    </lineage>
</organism>
<feature type="compositionally biased region" description="Basic and acidic residues" evidence="1">
    <location>
        <begin position="64"/>
        <end position="73"/>
    </location>
</feature>
<dbReference type="AlphaFoldDB" id="A0A7R9ZF21"/>
<gene>
    <name evidence="2" type="ORF">TDUB1175_LOCUS20990</name>
</gene>
<feature type="compositionally biased region" description="Polar residues" evidence="1">
    <location>
        <begin position="356"/>
        <end position="369"/>
    </location>
</feature>
<evidence type="ECO:0000313" key="2">
    <source>
        <dbReference type="EMBL" id="CAD8322573.1"/>
    </source>
</evidence>
<dbReference type="EMBL" id="HBED01041719">
    <property type="protein sequence ID" value="CAD8322573.1"/>
    <property type="molecule type" value="Transcribed_RNA"/>
</dbReference>
<accession>A0A7R9ZF21</accession>
<feature type="compositionally biased region" description="Basic and acidic residues" evidence="1">
    <location>
        <begin position="331"/>
        <end position="347"/>
    </location>
</feature>
<protein>
    <submittedName>
        <fullName evidence="2">Uncharacterized protein</fullName>
    </submittedName>
</protein>
<proteinExistence type="predicted"/>
<name>A0A7R9ZF21_9STRA</name>
<feature type="compositionally biased region" description="Polar residues" evidence="1">
    <location>
        <begin position="314"/>
        <end position="328"/>
    </location>
</feature>
<feature type="region of interest" description="Disordered" evidence="1">
    <location>
        <begin position="56"/>
        <end position="81"/>
    </location>
</feature>
<evidence type="ECO:0000256" key="1">
    <source>
        <dbReference type="SAM" id="MobiDB-lite"/>
    </source>
</evidence>
<feature type="region of interest" description="Disordered" evidence="1">
    <location>
        <begin position="1"/>
        <end position="21"/>
    </location>
</feature>